<evidence type="ECO:0000313" key="3">
    <source>
        <dbReference type="EMBL" id="MSI71067.1"/>
    </source>
</evidence>
<evidence type="ECO:0000313" key="4">
    <source>
        <dbReference type="Proteomes" id="UP000438958"/>
    </source>
</evidence>
<sequence>MDLVFKILASLGGVSFVASGIFVWIGKVYLERYKSRLNKDIAEFQSQLSATNERIKAKLDNSVYVTKAYFDKELSAYSLIWNSMFETRESVLKLRPALDHFDPNEPFEERKFRRLKVFFDAFNTFVTSVESNKPFISPEVYIILDRFRKECLSESISFQHGDPEFDWQNYWKEAELNRTTITKLFDETCDAIRDRMHTLTVVT</sequence>
<accession>A0A0K6EDH3</accession>
<keyword evidence="1" id="KW-0472">Membrane</keyword>
<dbReference type="Proteomes" id="UP000438958">
    <property type="component" value="Unassembled WGS sequence"/>
</dbReference>
<reference evidence="2" key="2">
    <citation type="submission" date="2024-02" db="EMBL/GenBank/DDBJ databases">
        <authorList>
            <consortium name="Clinical and Environmental Microbiology Branch: Whole genome sequencing antimicrobial resistance pathogens in the healthcare setting"/>
        </authorList>
    </citation>
    <scope>NUCLEOTIDE SEQUENCE</scope>
    <source>
        <strain evidence="2">2023CK-00345</strain>
    </source>
</reference>
<gene>
    <name evidence="3" type="ORF">GKF66_20070</name>
    <name evidence="2" type="ORF">P6223_004382</name>
</gene>
<reference evidence="3 4" key="1">
    <citation type="journal article" date="2019" name="Nat. Med.">
        <title>A library of human gut bacterial isolates paired with longitudinal multiomics data enables mechanistic microbiome research.</title>
        <authorList>
            <person name="Poyet M."/>
            <person name="Groussin M."/>
            <person name="Gibbons S.M."/>
            <person name="Avila-Pacheco J."/>
            <person name="Jiang X."/>
            <person name="Kearney S.M."/>
            <person name="Perrotta A.R."/>
            <person name="Berdy B."/>
            <person name="Zhao S."/>
            <person name="Lieberman T.D."/>
            <person name="Swanson P.K."/>
            <person name="Smith M."/>
            <person name="Roesemann S."/>
            <person name="Alexander J.E."/>
            <person name="Rich S.A."/>
            <person name="Livny J."/>
            <person name="Vlamakis H."/>
            <person name="Clish C."/>
            <person name="Bullock K."/>
            <person name="Deik A."/>
            <person name="Scott J."/>
            <person name="Pierce K.A."/>
            <person name="Xavier R.J."/>
            <person name="Alm E.J."/>
        </authorList>
    </citation>
    <scope>NUCLEOTIDE SEQUENCE [LARGE SCALE GENOMIC DNA]</scope>
    <source>
        <strain evidence="3 4">BIOML-A382</strain>
    </source>
</reference>
<feature type="transmembrane region" description="Helical" evidence="1">
    <location>
        <begin position="6"/>
        <end position="30"/>
    </location>
</feature>
<comment type="caution">
    <text evidence="3">The sequence shown here is derived from an EMBL/GenBank/DDBJ whole genome shotgun (WGS) entry which is preliminary data.</text>
</comment>
<proteinExistence type="predicted"/>
<protein>
    <submittedName>
        <fullName evidence="3">Uncharacterized protein</fullName>
    </submittedName>
</protein>
<dbReference type="EMBL" id="WKUE01000038">
    <property type="protein sequence ID" value="MSI71067.1"/>
    <property type="molecule type" value="Genomic_DNA"/>
</dbReference>
<evidence type="ECO:0000256" key="1">
    <source>
        <dbReference type="SAM" id="Phobius"/>
    </source>
</evidence>
<dbReference type="EMBL" id="ABLFQU030000056">
    <property type="protein sequence ID" value="EMM0027720.1"/>
    <property type="molecule type" value="Genomic_DNA"/>
</dbReference>
<keyword evidence="1" id="KW-1133">Transmembrane helix</keyword>
<dbReference type="RefSeq" id="WP_000366628.1">
    <property type="nucleotide sequence ID" value="NZ_AP018395.1"/>
</dbReference>
<keyword evidence="1" id="KW-0812">Transmembrane</keyword>
<name>A0A0K6EDH3_ECOLX</name>
<evidence type="ECO:0000313" key="2">
    <source>
        <dbReference type="EMBL" id="EMM0027720.1"/>
    </source>
</evidence>
<organism evidence="3 4">
    <name type="scientific">Escherichia coli</name>
    <dbReference type="NCBI Taxonomy" id="562"/>
    <lineage>
        <taxon>Bacteria</taxon>
        <taxon>Pseudomonadati</taxon>
        <taxon>Pseudomonadota</taxon>
        <taxon>Gammaproteobacteria</taxon>
        <taxon>Enterobacterales</taxon>
        <taxon>Enterobacteriaceae</taxon>
        <taxon>Escherichia</taxon>
    </lineage>
</organism>
<dbReference type="AlphaFoldDB" id="A0A0K6EDH3"/>